<dbReference type="PANTHER" id="PTHR12419">
    <property type="entry name" value="OTU DOMAIN CONTAINING PROTEIN"/>
    <property type="match status" value="1"/>
</dbReference>
<feature type="region of interest" description="Disordered" evidence="7">
    <location>
        <begin position="467"/>
        <end position="490"/>
    </location>
</feature>
<dbReference type="SUPFAM" id="SSF54001">
    <property type="entry name" value="Cysteine proteinases"/>
    <property type="match status" value="1"/>
</dbReference>
<evidence type="ECO:0000256" key="6">
    <source>
        <dbReference type="ARBA" id="ARBA00022801"/>
    </source>
</evidence>
<keyword evidence="5" id="KW-0833">Ubl conjugation pathway</keyword>
<feature type="compositionally biased region" description="Basic and acidic residues" evidence="7">
    <location>
        <begin position="94"/>
        <end position="105"/>
    </location>
</feature>
<gene>
    <name evidence="10" type="ORF">CDEB00056_LOCUS6867</name>
</gene>
<proteinExistence type="inferred from homology"/>
<feature type="compositionally biased region" description="Polar residues" evidence="7">
    <location>
        <begin position="77"/>
        <end position="90"/>
    </location>
</feature>
<feature type="compositionally biased region" description="Basic and acidic residues" evidence="7">
    <location>
        <begin position="41"/>
        <end position="66"/>
    </location>
</feature>
<feature type="domain" description="OTU" evidence="9">
    <location>
        <begin position="572"/>
        <end position="699"/>
    </location>
</feature>
<accession>A0A7S3Q0M7</accession>
<dbReference type="GO" id="GO:0004843">
    <property type="term" value="F:cysteine-type deubiquitinase activity"/>
    <property type="evidence" value="ECO:0007669"/>
    <property type="project" value="UniProtKB-EC"/>
</dbReference>
<dbReference type="InterPro" id="IPR038765">
    <property type="entry name" value="Papain-like_cys_pep_sf"/>
</dbReference>
<comment type="similarity">
    <text evidence="2">Belongs to the peptidase C85 family.</text>
</comment>
<feature type="region of interest" description="Disordered" evidence="7">
    <location>
        <begin position="863"/>
        <end position="896"/>
    </location>
</feature>
<feature type="region of interest" description="Disordered" evidence="7">
    <location>
        <begin position="266"/>
        <end position="318"/>
    </location>
</feature>
<feature type="compositionally biased region" description="Polar residues" evidence="7">
    <location>
        <begin position="293"/>
        <end position="316"/>
    </location>
</feature>
<dbReference type="InterPro" id="IPR050704">
    <property type="entry name" value="Peptidase_C85-like"/>
</dbReference>
<evidence type="ECO:0000259" key="8">
    <source>
        <dbReference type="PROSITE" id="PS50030"/>
    </source>
</evidence>
<feature type="compositionally biased region" description="Polar residues" evidence="7">
    <location>
        <begin position="807"/>
        <end position="822"/>
    </location>
</feature>
<feature type="compositionally biased region" description="Basic and acidic residues" evidence="7">
    <location>
        <begin position="467"/>
        <end position="483"/>
    </location>
</feature>
<feature type="region of interest" description="Disordered" evidence="7">
    <location>
        <begin position="422"/>
        <end position="444"/>
    </location>
</feature>
<evidence type="ECO:0000313" key="10">
    <source>
        <dbReference type="EMBL" id="CAE0462026.1"/>
    </source>
</evidence>
<feature type="compositionally biased region" description="Basic and acidic residues" evidence="7">
    <location>
        <begin position="872"/>
        <end position="885"/>
    </location>
</feature>
<keyword evidence="6" id="KW-0378">Hydrolase</keyword>
<evidence type="ECO:0000256" key="1">
    <source>
        <dbReference type="ARBA" id="ARBA00000707"/>
    </source>
</evidence>
<evidence type="ECO:0000256" key="2">
    <source>
        <dbReference type="ARBA" id="ARBA00010407"/>
    </source>
</evidence>
<feature type="region of interest" description="Disordered" evidence="7">
    <location>
        <begin position="804"/>
        <end position="848"/>
    </location>
</feature>
<dbReference type="EMBL" id="HBIO01008965">
    <property type="protein sequence ID" value="CAE0462026.1"/>
    <property type="molecule type" value="Transcribed_RNA"/>
</dbReference>
<evidence type="ECO:0000256" key="5">
    <source>
        <dbReference type="ARBA" id="ARBA00022786"/>
    </source>
</evidence>
<feature type="region of interest" description="Disordered" evidence="7">
    <location>
        <begin position="23"/>
        <end position="122"/>
    </location>
</feature>
<dbReference type="EC" id="3.4.19.12" evidence="3"/>
<organism evidence="10">
    <name type="scientific">Chaetoceros debilis</name>
    <dbReference type="NCBI Taxonomy" id="122233"/>
    <lineage>
        <taxon>Eukaryota</taxon>
        <taxon>Sar</taxon>
        <taxon>Stramenopiles</taxon>
        <taxon>Ochrophyta</taxon>
        <taxon>Bacillariophyta</taxon>
        <taxon>Coscinodiscophyceae</taxon>
        <taxon>Chaetocerotophycidae</taxon>
        <taxon>Chaetocerotales</taxon>
        <taxon>Chaetocerotaceae</taxon>
        <taxon>Chaetoceros</taxon>
    </lineage>
</organism>
<dbReference type="PROSITE" id="PS50030">
    <property type="entry name" value="UBA"/>
    <property type="match status" value="1"/>
</dbReference>
<name>A0A7S3Q0M7_9STRA</name>
<sequence>MRVFLPLRLQQQKNQKERQLFIEQQEQRGDCRNTVEGQTEALEKEDGKESSVAHPYTKENFERKEGSNGSEDDNQEESQTQEGRISNSFGSEEENNHNNDRHEDTNIAVTQKSNQIGDKREISCNHINRRIGSQLEESKPIRRVASSTNQFGNHCDSDKSECLGLNPTEPPLEISGSSTSKQQKPAAHLELSSVLVSAETSVDKTCGVSVAGTECLSSHTYSSRGGAKKRKEQEVEVSIKGDTIQSNNKKICSSTIDIELNHQRKSLNSDTTKEGNRDIPVNTLSASGKEKSQYPSSLKATPTLSNPESSLRNKPSNLDVDQVNPLLIKSSSLYSDCEKKVPIQQPGSPKETSTIFVPTSSPKQIVSQVVTSSQTSKVTNHNTRKSPILHLDSKQAALSETNIALTLNNTGLLKKASTPLVSKDSSSTKVTTTTSRSNLNSNYSGTKISMGIGKGLGDFYISQLQQKSDDGRVENDSNDREEQSNPAMGSNILNAVSYEDRAHLNTSSLPMRDRSQFDFTLSSVSASSTSANVASSASETKGHYSELNSKPSSKHPQKEQSDFSEALKKRGLEEVEQEGDGNCLFRAVSLQVYGDSDAHMDVRRRCMDFMANDQEHFSQFVTDEPFQGYVLRKRQDGVHGNNPEIQVISELYNRPVEVFVAENGVATPINIFQLDYKTGDTPIRLSYHDGNHYNAIIDPFLPTAGLGLGLPGLEPGLADKMQLKKAVDESTDQFYTQKIADNAHDMELKRALEESMRSCQSHSMMMKKKATLASSFSDDLDETGFDMEQAAVLRSLETYQRAECSRKQSWNQSQTNKRTNSMGAEDGTARPRQSPPGHKNNIAASTSSSSNVASISVASLSSTSSRAAAVHTRPEDPNRGLESNDHQGIPSHLLRQNDDEYPQTVQELVMNGFELQTVLSAYDLIGDNFDNLLSYLMATSTEG</sequence>
<dbReference type="Gene3D" id="3.90.70.80">
    <property type="match status" value="1"/>
</dbReference>
<protein>
    <recommendedName>
        <fullName evidence="3">ubiquitinyl hydrolase 1</fullName>
        <ecNumber evidence="3">3.4.19.12</ecNumber>
    </recommendedName>
</protein>
<keyword evidence="4" id="KW-0645">Protease</keyword>
<evidence type="ECO:0000256" key="7">
    <source>
        <dbReference type="SAM" id="MobiDB-lite"/>
    </source>
</evidence>
<evidence type="ECO:0000256" key="3">
    <source>
        <dbReference type="ARBA" id="ARBA00012759"/>
    </source>
</evidence>
<reference evidence="10" key="1">
    <citation type="submission" date="2021-01" db="EMBL/GenBank/DDBJ databases">
        <authorList>
            <person name="Corre E."/>
            <person name="Pelletier E."/>
            <person name="Niang G."/>
            <person name="Scheremetjew M."/>
            <person name="Finn R."/>
            <person name="Kale V."/>
            <person name="Holt S."/>
            <person name="Cochrane G."/>
            <person name="Meng A."/>
            <person name="Brown T."/>
            <person name="Cohen L."/>
        </authorList>
    </citation>
    <scope>NUCLEOTIDE SEQUENCE</scope>
    <source>
        <strain evidence="10">MM31A-1</strain>
    </source>
</reference>
<dbReference type="InterPro" id="IPR003323">
    <property type="entry name" value="OTU_dom"/>
</dbReference>
<evidence type="ECO:0000256" key="4">
    <source>
        <dbReference type="ARBA" id="ARBA00022670"/>
    </source>
</evidence>
<dbReference type="InterPro" id="IPR015940">
    <property type="entry name" value="UBA"/>
</dbReference>
<comment type="catalytic activity">
    <reaction evidence="1">
        <text>Thiol-dependent hydrolysis of ester, thioester, amide, peptide and isopeptide bonds formed by the C-terminal Gly of ubiquitin (a 76-residue protein attached to proteins as an intracellular targeting signal).</text>
        <dbReference type="EC" id="3.4.19.12"/>
    </reaction>
</comment>
<dbReference type="Pfam" id="PF02338">
    <property type="entry name" value="OTU"/>
    <property type="match status" value="1"/>
</dbReference>
<dbReference type="GO" id="GO:0006508">
    <property type="term" value="P:proteolysis"/>
    <property type="evidence" value="ECO:0007669"/>
    <property type="project" value="UniProtKB-KW"/>
</dbReference>
<feature type="domain" description="UBA" evidence="8">
    <location>
        <begin position="896"/>
        <end position="939"/>
    </location>
</feature>
<dbReference type="PANTHER" id="PTHR12419:SF4">
    <property type="entry name" value="OTU DOMAIN-CONTAINING PROTEIN 5"/>
    <property type="match status" value="1"/>
</dbReference>
<evidence type="ECO:0000259" key="9">
    <source>
        <dbReference type="PROSITE" id="PS50802"/>
    </source>
</evidence>
<dbReference type="GO" id="GO:0016579">
    <property type="term" value="P:protein deubiquitination"/>
    <property type="evidence" value="ECO:0007669"/>
    <property type="project" value="TreeGrafter"/>
</dbReference>
<dbReference type="GO" id="GO:0061578">
    <property type="term" value="F:K63-linked deubiquitinase activity"/>
    <property type="evidence" value="ECO:0007669"/>
    <property type="project" value="TreeGrafter"/>
</dbReference>
<feature type="compositionally biased region" description="Polar residues" evidence="7">
    <location>
        <begin position="107"/>
        <end position="116"/>
    </location>
</feature>
<dbReference type="PROSITE" id="PS50802">
    <property type="entry name" value="OTU"/>
    <property type="match status" value="1"/>
</dbReference>
<dbReference type="AlphaFoldDB" id="A0A7S3Q0M7"/>
<feature type="compositionally biased region" description="Basic and acidic residues" evidence="7">
    <location>
        <begin position="23"/>
        <end position="33"/>
    </location>
</feature>
<feature type="region of interest" description="Disordered" evidence="7">
    <location>
        <begin position="528"/>
        <end position="564"/>
    </location>
</feature>
<feature type="compositionally biased region" description="Low complexity" evidence="7">
    <location>
        <begin position="528"/>
        <end position="538"/>
    </location>
</feature>